<proteinExistence type="predicted"/>
<organism evidence="1 2">
    <name type="scientific">Arachis hypogaea</name>
    <name type="common">Peanut</name>
    <dbReference type="NCBI Taxonomy" id="3818"/>
    <lineage>
        <taxon>Eukaryota</taxon>
        <taxon>Viridiplantae</taxon>
        <taxon>Streptophyta</taxon>
        <taxon>Embryophyta</taxon>
        <taxon>Tracheophyta</taxon>
        <taxon>Spermatophyta</taxon>
        <taxon>Magnoliopsida</taxon>
        <taxon>eudicotyledons</taxon>
        <taxon>Gunneridae</taxon>
        <taxon>Pentapetalae</taxon>
        <taxon>rosids</taxon>
        <taxon>fabids</taxon>
        <taxon>Fabales</taxon>
        <taxon>Fabaceae</taxon>
        <taxon>Papilionoideae</taxon>
        <taxon>50 kb inversion clade</taxon>
        <taxon>dalbergioids sensu lato</taxon>
        <taxon>Dalbergieae</taxon>
        <taxon>Pterocarpus clade</taxon>
        <taxon>Arachis</taxon>
    </lineage>
</organism>
<comment type="caution">
    <text evidence="1">The sequence shown here is derived from an EMBL/GenBank/DDBJ whole genome shotgun (WGS) entry which is preliminary data.</text>
</comment>
<name>A0A444ZSC7_ARAHY</name>
<reference evidence="1 2" key="1">
    <citation type="submission" date="2019-01" db="EMBL/GenBank/DDBJ databases">
        <title>Sequencing of cultivated peanut Arachis hypogaea provides insights into genome evolution and oil improvement.</title>
        <authorList>
            <person name="Chen X."/>
        </authorList>
    </citation>
    <scope>NUCLEOTIDE SEQUENCE [LARGE SCALE GENOMIC DNA]</scope>
    <source>
        <strain evidence="2">cv. Fuhuasheng</strain>
        <tissue evidence="1">Leaves</tissue>
    </source>
</reference>
<protein>
    <submittedName>
        <fullName evidence="1">Uncharacterized protein</fullName>
    </submittedName>
</protein>
<sequence>MDTGSCATILNPHVLPAEMWAPFHKKISVANKEVFTIDLISRKSIGFEIFAGQTTWFRVLKSYLLKKDVLFEFDAFYRIHGPQIKPTRLSYKR</sequence>
<evidence type="ECO:0000313" key="1">
    <source>
        <dbReference type="EMBL" id="RYR17058.1"/>
    </source>
</evidence>
<evidence type="ECO:0000313" key="2">
    <source>
        <dbReference type="Proteomes" id="UP000289738"/>
    </source>
</evidence>
<dbReference type="EMBL" id="SDMP01000013">
    <property type="protein sequence ID" value="RYR17058.1"/>
    <property type="molecule type" value="Genomic_DNA"/>
</dbReference>
<keyword evidence="2" id="KW-1185">Reference proteome</keyword>
<accession>A0A444ZSC7</accession>
<dbReference type="Proteomes" id="UP000289738">
    <property type="component" value="Chromosome B03"/>
</dbReference>
<dbReference type="AlphaFoldDB" id="A0A444ZSC7"/>
<gene>
    <name evidence="1" type="ORF">Ahy_B03g061864</name>
</gene>